<gene>
    <name evidence="2" type="ORF">C1707_24995</name>
    <name evidence="3" type="ORF">CFHF_13050</name>
</gene>
<dbReference type="Proteomes" id="UP000281192">
    <property type="component" value="Chromosome"/>
</dbReference>
<keyword evidence="1" id="KW-0472">Membrane</keyword>
<keyword evidence="1" id="KW-1133">Transmembrane helix</keyword>
<dbReference type="EMBL" id="PJRQ01000024">
    <property type="protein sequence ID" value="PLR14886.1"/>
    <property type="molecule type" value="Genomic_DNA"/>
</dbReference>
<reference evidence="3 4" key="1">
    <citation type="submission" date="2017-12" db="EMBL/GenBank/DDBJ databases">
        <title>The genome sequence of Caulobacter flavus CGMCC1 15093.</title>
        <authorList>
            <person name="Gao J."/>
            <person name="Mao X."/>
            <person name="Sun J."/>
        </authorList>
    </citation>
    <scope>NUCLEOTIDE SEQUENCE [LARGE SCALE GENOMIC DNA]</scope>
    <source>
        <strain evidence="3 4">CGMCC1 15093</strain>
    </source>
</reference>
<feature type="transmembrane region" description="Helical" evidence="1">
    <location>
        <begin position="88"/>
        <end position="108"/>
    </location>
</feature>
<dbReference type="GO" id="GO:0005886">
    <property type="term" value="C:plasma membrane"/>
    <property type="evidence" value="ECO:0007669"/>
    <property type="project" value="TreeGrafter"/>
</dbReference>
<evidence type="ECO:0008006" key="6">
    <source>
        <dbReference type="Google" id="ProtNLM"/>
    </source>
</evidence>
<keyword evidence="5" id="KW-1185">Reference proteome</keyword>
<dbReference type="Pfam" id="PF05656">
    <property type="entry name" value="DUF805"/>
    <property type="match status" value="1"/>
</dbReference>
<keyword evidence="1" id="KW-0812">Transmembrane</keyword>
<dbReference type="EMBL" id="CP026100">
    <property type="protein sequence ID" value="AYV49240.1"/>
    <property type="molecule type" value="Genomic_DNA"/>
</dbReference>
<organism evidence="3 4">
    <name type="scientific">Caulobacter flavus</name>
    <dbReference type="NCBI Taxonomy" id="1679497"/>
    <lineage>
        <taxon>Bacteria</taxon>
        <taxon>Pseudomonadati</taxon>
        <taxon>Pseudomonadota</taxon>
        <taxon>Alphaproteobacteria</taxon>
        <taxon>Caulobacterales</taxon>
        <taxon>Caulobacteraceae</taxon>
        <taxon>Caulobacter</taxon>
    </lineage>
</organism>
<dbReference type="Proteomes" id="UP000234483">
    <property type="component" value="Unassembled WGS sequence"/>
</dbReference>
<evidence type="ECO:0000313" key="5">
    <source>
        <dbReference type="Proteomes" id="UP000281192"/>
    </source>
</evidence>
<name>A0A2N5CTA8_9CAUL</name>
<dbReference type="KEGG" id="cfh:C1707_24995"/>
<evidence type="ECO:0000313" key="2">
    <source>
        <dbReference type="EMBL" id="AYV49240.1"/>
    </source>
</evidence>
<feature type="transmembrane region" description="Helical" evidence="1">
    <location>
        <begin position="59"/>
        <end position="76"/>
    </location>
</feature>
<proteinExistence type="predicted"/>
<evidence type="ECO:0000313" key="4">
    <source>
        <dbReference type="Proteomes" id="UP000234483"/>
    </source>
</evidence>
<dbReference type="AlphaFoldDB" id="A0A2N5CTA8"/>
<dbReference type="RefSeq" id="WP_101713425.1">
    <property type="nucleotide sequence ID" value="NZ_CP026100.1"/>
</dbReference>
<protein>
    <recommendedName>
        <fullName evidence="6">DUF805 domain-containing protein</fullName>
    </recommendedName>
</protein>
<evidence type="ECO:0000256" key="1">
    <source>
        <dbReference type="SAM" id="Phobius"/>
    </source>
</evidence>
<evidence type="ECO:0000313" key="3">
    <source>
        <dbReference type="EMBL" id="PLR14886.1"/>
    </source>
</evidence>
<sequence length="175" mass="18844">MAKKRTHFLIEGLFGFEGRMRRSEFWLMSIGVGVIKFVLALVISGAMGLAMTDPRGNNVRIVLDLLFFWPALAFAVKRGHDRNRSTAYSIALTVIMAALGFLMIALAAPVTAAGVDADAGALGALALVWLIYVALLIYWFVDYGCLDGTKGRNRFGASPKGLKGPGDNDVSEAFA</sequence>
<reference evidence="2 5" key="2">
    <citation type="submission" date="2018-01" db="EMBL/GenBank/DDBJ databases">
        <title>Complete genome sequence of Caulobacter flavus RHGG3.</title>
        <authorList>
            <person name="Yang E."/>
        </authorList>
    </citation>
    <scope>NUCLEOTIDE SEQUENCE [LARGE SCALE GENOMIC DNA]</scope>
    <source>
        <strain evidence="2 5">RHGG3</strain>
    </source>
</reference>
<feature type="transmembrane region" description="Helical" evidence="1">
    <location>
        <begin position="120"/>
        <end position="141"/>
    </location>
</feature>
<accession>A0A2N5CTA8</accession>
<dbReference type="OrthoDB" id="9812349at2"/>
<dbReference type="InterPro" id="IPR008523">
    <property type="entry name" value="DUF805"/>
</dbReference>
<feature type="transmembrane region" description="Helical" evidence="1">
    <location>
        <begin position="25"/>
        <end position="47"/>
    </location>
</feature>
<dbReference type="PANTHER" id="PTHR34980">
    <property type="entry name" value="INNER MEMBRANE PROTEIN-RELATED-RELATED"/>
    <property type="match status" value="1"/>
</dbReference>